<feature type="domain" description="Chalcone/stilbene synthase C-terminal" evidence="5">
    <location>
        <begin position="287"/>
        <end position="425"/>
    </location>
</feature>
<evidence type="ECO:0000256" key="1">
    <source>
        <dbReference type="ARBA" id="ARBA00005531"/>
    </source>
</evidence>
<dbReference type="RefSeq" id="WP_289166789.1">
    <property type="nucleotide sequence ID" value="NZ_JASZZN010000026.1"/>
</dbReference>
<dbReference type="InterPro" id="IPR011141">
    <property type="entry name" value="Polyketide_synthase_type-III"/>
</dbReference>
<evidence type="ECO:0000313" key="6">
    <source>
        <dbReference type="EMBL" id="MDM4018824.1"/>
    </source>
</evidence>
<gene>
    <name evidence="6" type="ORF">QTN89_25445</name>
</gene>
<name>A0ABT7PQN2_9BACT</name>
<organism evidence="6 7">
    <name type="scientific">Roseiconus lacunae</name>
    <dbReference type="NCBI Taxonomy" id="2605694"/>
    <lineage>
        <taxon>Bacteria</taxon>
        <taxon>Pseudomonadati</taxon>
        <taxon>Planctomycetota</taxon>
        <taxon>Planctomycetia</taxon>
        <taxon>Pirellulales</taxon>
        <taxon>Pirellulaceae</taxon>
        <taxon>Roseiconus</taxon>
    </lineage>
</organism>
<evidence type="ECO:0000256" key="3">
    <source>
        <dbReference type="SAM" id="MobiDB-lite"/>
    </source>
</evidence>
<dbReference type="CDD" id="cd00831">
    <property type="entry name" value="CHS_like"/>
    <property type="match status" value="1"/>
</dbReference>
<evidence type="ECO:0000313" key="7">
    <source>
        <dbReference type="Proteomes" id="UP001239462"/>
    </source>
</evidence>
<dbReference type="Proteomes" id="UP001239462">
    <property type="component" value="Unassembled WGS sequence"/>
</dbReference>
<dbReference type="InterPro" id="IPR012328">
    <property type="entry name" value="Chalcone/stilbene_synt_C"/>
</dbReference>
<dbReference type="InterPro" id="IPR016039">
    <property type="entry name" value="Thiolase-like"/>
</dbReference>
<sequence length="425" mass="45189">MGFKIEGLGTATPKYGVAQEDAAAIAETLTGDTESRSRVISGLYRRSGVRFRHSVAVESGRPGRDNVKQNGESESLMRADASIPAAESEEGLAVATMDSIQTGLLRHVEHQQSVTQSFYPPASGPDDRGPSTATRLNAYEKHAGPLAIVAARRAIESAGWQANEVTHLITVSCTGFAAPGIDLALITGCGLNLGVQRTHIGFMGCHGAINGLRVAKAFAEADPNARLLICAVELCSLHQQYGWDPEHIVSNALFADGAAAVVGQRTSDASSVSENRSERAPSVTATGSTLLAETDDLMGWRIGDHGFEMSLSAQVPAVIERSLREWMTQWLAEHDLTIDRVRNWAIHPGGPKILRSCANALSLEKSQWAASTSVLADFGNMSSPTVLFVLERLLDSDQSLGGDGSFPCVMLAFGPGLSIEAVLLR</sequence>
<dbReference type="Gene3D" id="3.40.47.10">
    <property type="match status" value="2"/>
</dbReference>
<feature type="region of interest" description="Disordered" evidence="3">
    <location>
        <begin position="114"/>
        <end position="133"/>
    </location>
</feature>
<dbReference type="InterPro" id="IPR001099">
    <property type="entry name" value="Chalcone/stilbene_synt_N"/>
</dbReference>
<keyword evidence="7" id="KW-1185">Reference proteome</keyword>
<dbReference type="SUPFAM" id="SSF53901">
    <property type="entry name" value="Thiolase-like"/>
    <property type="match status" value="1"/>
</dbReference>
<comment type="caution">
    <text evidence="6">The sequence shown here is derived from an EMBL/GenBank/DDBJ whole genome shotgun (WGS) entry which is preliminary data.</text>
</comment>
<evidence type="ECO:0000256" key="2">
    <source>
        <dbReference type="ARBA" id="ARBA00022679"/>
    </source>
</evidence>
<dbReference type="Pfam" id="PF02797">
    <property type="entry name" value="Chal_sti_synt_C"/>
    <property type="match status" value="1"/>
</dbReference>
<accession>A0ABT7PQN2</accession>
<evidence type="ECO:0000259" key="5">
    <source>
        <dbReference type="Pfam" id="PF02797"/>
    </source>
</evidence>
<dbReference type="EMBL" id="JASZZN010000026">
    <property type="protein sequence ID" value="MDM4018824.1"/>
    <property type="molecule type" value="Genomic_DNA"/>
</dbReference>
<evidence type="ECO:0000259" key="4">
    <source>
        <dbReference type="Pfam" id="PF00195"/>
    </source>
</evidence>
<feature type="region of interest" description="Disordered" evidence="3">
    <location>
        <begin position="266"/>
        <end position="285"/>
    </location>
</feature>
<dbReference type="PIRSF" id="PIRSF000451">
    <property type="entry name" value="PKS_III"/>
    <property type="match status" value="1"/>
</dbReference>
<feature type="domain" description="Chalcone/stilbene synthase N-terminal" evidence="4">
    <location>
        <begin position="130"/>
        <end position="262"/>
    </location>
</feature>
<dbReference type="Pfam" id="PF00195">
    <property type="entry name" value="Chal_sti_synt_N"/>
    <property type="match status" value="1"/>
</dbReference>
<comment type="similarity">
    <text evidence="1">Belongs to the thiolase-like superfamily. Chalcone/stilbene synthases family.</text>
</comment>
<reference evidence="6 7" key="1">
    <citation type="submission" date="2023-06" db="EMBL/GenBank/DDBJ databases">
        <title>Roseiconus lacunae JC819 isolated from Gulf of Mannar region, Tamil Nadu.</title>
        <authorList>
            <person name="Pk S."/>
            <person name="Ch S."/>
            <person name="Ch V.R."/>
        </authorList>
    </citation>
    <scope>NUCLEOTIDE SEQUENCE [LARGE SCALE GENOMIC DNA]</scope>
    <source>
        <strain evidence="6 7">JC819</strain>
    </source>
</reference>
<keyword evidence="2" id="KW-0808">Transferase</keyword>
<dbReference type="PANTHER" id="PTHR11877:SF46">
    <property type="entry name" value="TYPE III POLYKETIDE SYNTHASE A"/>
    <property type="match status" value="1"/>
</dbReference>
<dbReference type="PANTHER" id="PTHR11877">
    <property type="entry name" value="HYDROXYMETHYLGLUTARYL-COA SYNTHASE"/>
    <property type="match status" value="1"/>
</dbReference>
<protein>
    <submittedName>
        <fullName evidence="6">Type III polyketide synthase</fullName>
    </submittedName>
</protein>
<proteinExistence type="inferred from homology"/>